<keyword evidence="2 6" id="KW-0699">rRNA-binding</keyword>
<proteinExistence type="inferred from homology"/>
<name>A0A1F5DLW7_9BACT</name>
<dbReference type="EMBL" id="MEZT01000029">
    <property type="protein sequence ID" value="OGD56095.1"/>
    <property type="molecule type" value="Genomic_DNA"/>
</dbReference>
<dbReference type="GO" id="GO:0019843">
    <property type="term" value="F:rRNA binding"/>
    <property type="evidence" value="ECO:0007669"/>
    <property type="project" value="UniProtKB-UniRule"/>
</dbReference>
<comment type="function">
    <text evidence="6">One of the early assembly proteins it binds 23S rRNA. One of the proteins that surrounds the polypeptide exit tunnel on the outside of the ribosome. Forms the main docking site for trigger factor binding to the ribosome.</text>
</comment>
<gene>
    <name evidence="6" type="primary">rplW</name>
    <name evidence="8" type="ORF">A2V71_00440</name>
</gene>
<evidence type="ECO:0000256" key="4">
    <source>
        <dbReference type="ARBA" id="ARBA00022980"/>
    </source>
</evidence>
<accession>A0A1F5DLW7</accession>
<dbReference type="InterPro" id="IPR012677">
    <property type="entry name" value="Nucleotide-bd_a/b_plait_sf"/>
</dbReference>
<dbReference type="InterPro" id="IPR013025">
    <property type="entry name" value="Ribosomal_uL23-like"/>
</dbReference>
<comment type="caution">
    <text evidence="8">The sequence shown here is derived from an EMBL/GenBank/DDBJ whole genome shotgun (WGS) entry which is preliminary data.</text>
</comment>
<evidence type="ECO:0000256" key="6">
    <source>
        <dbReference type="HAMAP-Rule" id="MF_01369"/>
    </source>
</evidence>
<dbReference type="InterPro" id="IPR012678">
    <property type="entry name" value="Ribosomal_uL23/eL15/eS24_sf"/>
</dbReference>
<dbReference type="Pfam" id="PF00276">
    <property type="entry name" value="Ribosomal_L23"/>
    <property type="match status" value="1"/>
</dbReference>
<evidence type="ECO:0000256" key="3">
    <source>
        <dbReference type="ARBA" id="ARBA00022884"/>
    </source>
</evidence>
<dbReference type="NCBIfam" id="NF004363">
    <property type="entry name" value="PRK05738.2-4"/>
    <property type="match status" value="1"/>
</dbReference>
<keyword evidence="3 6" id="KW-0694">RNA-binding</keyword>
<protein>
    <recommendedName>
        <fullName evidence="6">Large ribosomal subunit protein uL23</fullName>
    </recommendedName>
</protein>
<dbReference type="AlphaFoldDB" id="A0A1F5DLW7"/>
<evidence type="ECO:0000313" key="8">
    <source>
        <dbReference type="EMBL" id="OGD56095.1"/>
    </source>
</evidence>
<evidence type="ECO:0000256" key="7">
    <source>
        <dbReference type="RuleBase" id="RU003934"/>
    </source>
</evidence>
<evidence type="ECO:0000256" key="5">
    <source>
        <dbReference type="ARBA" id="ARBA00023274"/>
    </source>
</evidence>
<sequence>MRAILKPIITEKSMQDSAKGKYVFRVDFKANKHQIAEGIKKLHKVEVLKVNIIKVGSEEKTVRGRYKIKTQPWKKAIITLKKGQKIEGFEVKE</sequence>
<keyword evidence="4 6" id="KW-0689">Ribosomal protein</keyword>
<reference evidence="8 9" key="1">
    <citation type="journal article" date="2016" name="Nat. Commun.">
        <title>Thousands of microbial genomes shed light on interconnected biogeochemical processes in an aquifer system.</title>
        <authorList>
            <person name="Anantharaman K."/>
            <person name="Brown C.T."/>
            <person name="Hug L.A."/>
            <person name="Sharon I."/>
            <person name="Castelle C.J."/>
            <person name="Probst A.J."/>
            <person name="Thomas B.C."/>
            <person name="Singh A."/>
            <person name="Wilkins M.J."/>
            <person name="Karaoz U."/>
            <person name="Brodie E.L."/>
            <person name="Williams K.H."/>
            <person name="Hubbard S.S."/>
            <person name="Banfield J.F."/>
        </authorList>
    </citation>
    <scope>NUCLEOTIDE SEQUENCE [LARGE SCALE GENOMIC DNA]</scope>
</reference>
<dbReference type="GO" id="GO:0003735">
    <property type="term" value="F:structural constituent of ribosome"/>
    <property type="evidence" value="ECO:0007669"/>
    <property type="project" value="InterPro"/>
</dbReference>
<dbReference type="InterPro" id="IPR001014">
    <property type="entry name" value="Ribosomal_uL23_CS"/>
</dbReference>
<organism evidence="8 9">
    <name type="scientific">Candidatus Berkelbacteria bacterium RBG_13_40_8</name>
    <dbReference type="NCBI Taxonomy" id="1797467"/>
    <lineage>
        <taxon>Bacteria</taxon>
        <taxon>Candidatus Berkelbacteria</taxon>
    </lineage>
</organism>
<dbReference type="SUPFAM" id="SSF54189">
    <property type="entry name" value="Ribosomal proteins S24e, L23 and L15e"/>
    <property type="match status" value="1"/>
</dbReference>
<evidence type="ECO:0000256" key="1">
    <source>
        <dbReference type="ARBA" id="ARBA00006700"/>
    </source>
</evidence>
<dbReference type="GO" id="GO:1990904">
    <property type="term" value="C:ribonucleoprotein complex"/>
    <property type="evidence" value="ECO:0007669"/>
    <property type="project" value="UniProtKB-KW"/>
</dbReference>
<keyword evidence="5 6" id="KW-0687">Ribonucleoprotein</keyword>
<dbReference type="HAMAP" id="MF_01369_B">
    <property type="entry name" value="Ribosomal_uL23_B"/>
    <property type="match status" value="1"/>
</dbReference>
<dbReference type="GO" id="GO:0006412">
    <property type="term" value="P:translation"/>
    <property type="evidence" value="ECO:0007669"/>
    <property type="project" value="UniProtKB-UniRule"/>
</dbReference>
<dbReference type="PANTHER" id="PTHR11620">
    <property type="entry name" value="60S RIBOSOMAL PROTEIN L23A"/>
    <property type="match status" value="1"/>
</dbReference>
<dbReference type="Proteomes" id="UP000178764">
    <property type="component" value="Unassembled WGS sequence"/>
</dbReference>
<dbReference type="PROSITE" id="PS00050">
    <property type="entry name" value="RIBOSOMAL_L23"/>
    <property type="match status" value="1"/>
</dbReference>
<dbReference type="GO" id="GO:0005840">
    <property type="term" value="C:ribosome"/>
    <property type="evidence" value="ECO:0007669"/>
    <property type="project" value="UniProtKB-KW"/>
</dbReference>
<evidence type="ECO:0000313" key="9">
    <source>
        <dbReference type="Proteomes" id="UP000178764"/>
    </source>
</evidence>
<dbReference type="Gene3D" id="3.30.70.330">
    <property type="match status" value="1"/>
</dbReference>
<comment type="similarity">
    <text evidence="1 6 7">Belongs to the universal ribosomal protein uL23 family.</text>
</comment>
<comment type="subunit">
    <text evidence="6">Part of the 50S ribosomal subunit. Contacts protein L29, and trigger factor when it is bound to the ribosome.</text>
</comment>
<evidence type="ECO:0000256" key="2">
    <source>
        <dbReference type="ARBA" id="ARBA00022730"/>
    </source>
</evidence>